<evidence type="ECO:0000313" key="2">
    <source>
        <dbReference type="Proteomes" id="UP000824469"/>
    </source>
</evidence>
<accession>A0AA38LM19</accession>
<protein>
    <submittedName>
        <fullName evidence="1">Uncharacterized protein</fullName>
    </submittedName>
</protein>
<name>A0AA38LM19_TAXCH</name>
<keyword evidence="2" id="KW-1185">Reference proteome</keyword>
<sequence>WLKRNTPRTRTETKRQIIHANLPPNSIDYDKEINLNAVVDEWLLSNILIDT</sequence>
<reference evidence="1 2" key="1">
    <citation type="journal article" date="2021" name="Nat. Plants">
        <title>The Taxus genome provides insights into paclitaxel biosynthesis.</title>
        <authorList>
            <person name="Xiong X."/>
            <person name="Gou J."/>
            <person name="Liao Q."/>
            <person name="Li Y."/>
            <person name="Zhou Q."/>
            <person name="Bi G."/>
            <person name="Li C."/>
            <person name="Du R."/>
            <person name="Wang X."/>
            <person name="Sun T."/>
            <person name="Guo L."/>
            <person name="Liang H."/>
            <person name="Lu P."/>
            <person name="Wu Y."/>
            <person name="Zhang Z."/>
            <person name="Ro D.K."/>
            <person name="Shang Y."/>
            <person name="Huang S."/>
            <person name="Yan J."/>
        </authorList>
    </citation>
    <scope>NUCLEOTIDE SEQUENCE [LARGE SCALE GENOMIC DNA]</scope>
    <source>
        <strain evidence="1">Ta-2019</strain>
    </source>
</reference>
<dbReference type="Proteomes" id="UP000824469">
    <property type="component" value="Unassembled WGS sequence"/>
</dbReference>
<evidence type="ECO:0000313" key="1">
    <source>
        <dbReference type="EMBL" id="KAH9328851.1"/>
    </source>
</evidence>
<feature type="non-terminal residue" evidence="1">
    <location>
        <position position="1"/>
    </location>
</feature>
<proteinExistence type="predicted"/>
<gene>
    <name evidence="1" type="ORF">KI387_000959</name>
</gene>
<feature type="non-terminal residue" evidence="1">
    <location>
        <position position="51"/>
    </location>
</feature>
<comment type="caution">
    <text evidence="1">The sequence shown here is derived from an EMBL/GenBank/DDBJ whole genome shotgun (WGS) entry which is preliminary data.</text>
</comment>
<organism evidence="1 2">
    <name type="scientific">Taxus chinensis</name>
    <name type="common">Chinese yew</name>
    <name type="synonym">Taxus wallichiana var. chinensis</name>
    <dbReference type="NCBI Taxonomy" id="29808"/>
    <lineage>
        <taxon>Eukaryota</taxon>
        <taxon>Viridiplantae</taxon>
        <taxon>Streptophyta</taxon>
        <taxon>Embryophyta</taxon>
        <taxon>Tracheophyta</taxon>
        <taxon>Spermatophyta</taxon>
        <taxon>Pinopsida</taxon>
        <taxon>Pinidae</taxon>
        <taxon>Conifers II</taxon>
        <taxon>Cupressales</taxon>
        <taxon>Taxaceae</taxon>
        <taxon>Taxus</taxon>
    </lineage>
</organism>
<dbReference type="AlphaFoldDB" id="A0AA38LM19"/>
<dbReference type="EMBL" id="JAHRHJ020000001">
    <property type="protein sequence ID" value="KAH9328851.1"/>
    <property type="molecule type" value="Genomic_DNA"/>
</dbReference>